<evidence type="ECO:0000313" key="2">
    <source>
        <dbReference type="Proteomes" id="UP001056120"/>
    </source>
</evidence>
<organism evidence="1 2">
    <name type="scientific">Smallanthus sonchifolius</name>
    <dbReference type="NCBI Taxonomy" id="185202"/>
    <lineage>
        <taxon>Eukaryota</taxon>
        <taxon>Viridiplantae</taxon>
        <taxon>Streptophyta</taxon>
        <taxon>Embryophyta</taxon>
        <taxon>Tracheophyta</taxon>
        <taxon>Spermatophyta</taxon>
        <taxon>Magnoliopsida</taxon>
        <taxon>eudicotyledons</taxon>
        <taxon>Gunneridae</taxon>
        <taxon>Pentapetalae</taxon>
        <taxon>asterids</taxon>
        <taxon>campanulids</taxon>
        <taxon>Asterales</taxon>
        <taxon>Asteraceae</taxon>
        <taxon>Asteroideae</taxon>
        <taxon>Heliantheae alliance</taxon>
        <taxon>Millerieae</taxon>
        <taxon>Smallanthus</taxon>
    </lineage>
</organism>
<gene>
    <name evidence="1" type="ORF">L1987_67045</name>
</gene>
<reference evidence="1 2" key="2">
    <citation type="journal article" date="2022" name="Mol. Ecol. Resour.">
        <title>The genomes of chicory, endive, great burdock and yacon provide insights into Asteraceae paleo-polyploidization history and plant inulin production.</title>
        <authorList>
            <person name="Fan W."/>
            <person name="Wang S."/>
            <person name="Wang H."/>
            <person name="Wang A."/>
            <person name="Jiang F."/>
            <person name="Liu H."/>
            <person name="Zhao H."/>
            <person name="Xu D."/>
            <person name="Zhang Y."/>
        </authorList>
    </citation>
    <scope>NUCLEOTIDE SEQUENCE [LARGE SCALE GENOMIC DNA]</scope>
    <source>
        <strain evidence="2">cv. Yunnan</strain>
        <tissue evidence="1">Leaves</tissue>
    </source>
</reference>
<name>A0ACB9BZ59_9ASTR</name>
<proteinExistence type="predicted"/>
<comment type="caution">
    <text evidence="1">The sequence shown here is derived from an EMBL/GenBank/DDBJ whole genome shotgun (WGS) entry which is preliminary data.</text>
</comment>
<protein>
    <submittedName>
        <fullName evidence="1">Uncharacterized protein</fullName>
    </submittedName>
</protein>
<sequence length="118" mass="13831">MVVSSYIRDLKIQAPQELVDEDHPLQYKSFDHYKHGSRLGLRLGNHLFGICKLGLRVGVWPYPCILQIQPHFTIVSTHKNTPPKRPRHTHILTVCFAPARLKQPIAKFLFLFWYFCFC</sequence>
<accession>A0ACB9BZ59</accession>
<dbReference type="Proteomes" id="UP001056120">
    <property type="component" value="Linkage Group LG22"/>
</dbReference>
<reference evidence="2" key="1">
    <citation type="journal article" date="2022" name="Mol. Ecol. Resour.">
        <title>The genomes of chicory, endive, great burdock and yacon provide insights into Asteraceae palaeo-polyploidization history and plant inulin production.</title>
        <authorList>
            <person name="Fan W."/>
            <person name="Wang S."/>
            <person name="Wang H."/>
            <person name="Wang A."/>
            <person name="Jiang F."/>
            <person name="Liu H."/>
            <person name="Zhao H."/>
            <person name="Xu D."/>
            <person name="Zhang Y."/>
        </authorList>
    </citation>
    <scope>NUCLEOTIDE SEQUENCE [LARGE SCALE GENOMIC DNA]</scope>
    <source>
        <strain evidence="2">cv. Yunnan</strain>
    </source>
</reference>
<keyword evidence="2" id="KW-1185">Reference proteome</keyword>
<dbReference type="EMBL" id="CM042039">
    <property type="protein sequence ID" value="KAI3727233.1"/>
    <property type="molecule type" value="Genomic_DNA"/>
</dbReference>
<evidence type="ECO:0000313" key="1">
    <source>
        <dbReference type="EMBL" id="KAI3727233.1"/>
    </source>
</evidence>